<evidence type="ECO:0000259" key="1">
    <source>
        <dbReference type="Pfam" id="PF02801"/>
    </source>
</evidence>
<dbReference type="Pfam" id="PF02801">
    <property type="entry name" value="Ketoacyl-synt_C"/>
    <property type="match status" value="1"/>
</dbReference>
<protein>
    <submittedName>
        <fullName evidence="2">Modular polyketide synthase</fullName>
    </submittedName>
</protein>
<keyword evidence="3" id="KW-1185">Reference proteome</keyword>
<dbReference type="Proteomes" id="UP000236047">
    <property type="component" value="Unassembled WGS sequence"/>
</dbReference>
<proteinExistence type="predicted"/>
<reference evidence="3" key="1">
    <citation type="submission" date="2015-09" db="EMBL/GenBank/DDBJ databases">
        <authorList>
            <person name="Graham D.E."/>
            <person name="Mahan K.M."/>
            <person name="Klingeman D.M."/>
            <person name="Fida T."/>
            <person name="Giannone R.J."/>
            <person name="Hettich R.L."/>
            <person name="Parry R.J."/>
            <person name="Spain J.C."/>
        </authorList>
    </citation>
    <scope>NUCLEOTIDE SEQUENCE [LARGE SCALE GENOMIC DNA]</scope>
    <source>
        <strain evidence="3">JCM 4701</strain>
    </source>
</reference>
<organism evidence="2 3">
    <name type="scientific">Streptomyces noursei</name>
    <name type="common">Streptomyces albulus</name>
    <dbReference type="NCBI Taxonomy" id="1971"/>
    <lineage>
        <taxon>Bacteria</taxon>
        <taxon>Bacillati</taxon>
        <taxon>Actinomycetota</taxon>
        <taxon>Actinomycetes</taxon>
        <taxon>Kitasatosporales</taxon>
        <taxon>Streptomycetaceae</taxon>
        <taxon>Streptomyces</taxon>
    </lineage>
</organism>
<dbReference type="InterPro" id="IPR014031">
    <property type="entry name" value="Ketoacyl_synth_C"/>
</dbReference>
<feature type="domain" description="Beta-ketoacyl synthase C-terminal" evidence="1">
    <location>
        <begin position="1"/>
        <end position="35"/>
    </location>
</feature>
<accession>A0A2N8P433</accession>
<dbReference type="SUPFAM" id="SSF53901">
    <property type="entry name" value="Thiolase-like"/>
    <property type="match status" value="1"/>
</dbReference>
<dbReference type="GO" id="GO:0016747">
    <property type="term" value="F:acyltransferase activity, transferring groups other than amino-acyl groups"/>
    <property type="evidence" value="ECO:0007669"/>
    <property type="project" value="UniProtKB-ARBA"/>
</dbReference>
<dbReference type="InterPro" id="IPR016039">
    <property type="entry name" value="Thiolase-like"/>
</dbReference>
<dbReference type="Gene3D" id="3.40.47.10">
    <property type="match status" value="1"/>
</dbReference>
<dbReference type="EMBL" id="LJSN01000007">
    <property type="protein sequence ID" value="PNE35764.1"/>
    <property type="molecule type" value="Genomic_DNA"/>
</dbReference>
<name>A0A2N8P433_STRNR</name>
<evidence type="ECO:0000313" key="2">
    <source>
        <dbReference type="EMBL" id="PNE35764.1"/>
    </source>
</evidence>
<sequence length="35" mass="3710">MKSNIGHTQAADGVSGVIKLVQSMRHGVLPKTLHV</sequence>
<gene>
    <name evidence="2" type="ORF">AOB60_43020</name>
</gene>
<evidence type="ECO:0000313" key="3">
    <source>
        <dbReference type="Proteomes" id="UP000236047"/>
    </source>
</evidence>
<dbReference type="AlphaFoldDB" id="A0A2N8P433"/>
<comment type="caution">
    <text evidence="2">The sequence shown here is derived from an EMBL/GenBank/DDBJ whole genome shotgun (WGS) entry which is preliminary data.</text>
</comment>
<feature type="non-terminal residue" evidence="2">
    <location>
        <position position="35"/>
    </location>
</feature>